<evidence type="ECO:0000256" key="8">
    <source>
        <dbReference type="RuleBase" id="RU367053"/>
    </source>
</evidence>
<dbReference type="SUPFAM" id="SSF55154">
    <property type="entry name" value="CYTH-like phosphatases"/>
    <property type="match status" value="1"/>
</dbReference>
<feature type="compositionally biased region" description="Polar residues" evidence="9">
    <location>
        <begin position="90"/>
        <end position="104"/>
    </location>
</feature>
<comment type="cofactor">
    <cofactor evidence="1 8">
        <name>Mg(2+)</name>
        <dbReference type="ChEBI" id="CHEBI:18420"/>
    </cofactor>
</comment>
<dbReference type="AlphaFoldDB" id="A0A2J6SJZ8"/>
<feature type="domain" description="mRNA triphosphatase Cet1-like" evidence="10">
    <location>
        <begin position="128"/>
        <end position="372"/>
    </location>
</feature>
<organism evidence="11 12">
    <name type="scientific">Hyaloscypha bicolor E</name>
    <dbReference type="NCBI Taxonomy" id="1095630"/>
    <lineage>
        <taxon>Eukaryota</taxon>
        <taxon>Fungi</taxon>
        <taxon>Dikarya</taxon>
        <taxon>Ascomycota</taxon>
        <taxon>Pezizomycotina</taxon>
        <taxon>Leotiomycetes</taxon>
        <taxon>Helotiales</taxon>
        <taxon>Hyaloscyphaceae</taxon>
        <taxon>Hyaloscypha</taxon>
        <taxon>Hyaloscypha bicolor</taxon>
    </lineage>
</organism>
<evidence type="ECO:0000256" key="3">
    <source>
        <dbReference type="ARBA" id="ARBA00006345"/>
    </source>
</evidence>
<comment type="catalytic activity">
    <reaction evidence="7">
        <text>a 5'-end triphospho-ribonucleoside in mRNA + H2O = a 5'-end diphospho-ribonucleoside in mRNA + phosphate + H(+)</text>
        <dbReference type="Rhea" id="RHEA:67004"/>
        <dbReference type="Rhea" id="RHEA-COMP:17164"/>
        <dbReference type="Rhea" id="RHEA-COMP:17165"/>
        <dbReference type="ChEBI" id="CHEBI:15377"/>
        <dbReference type="ChEBI" id="CHEBI:15378"/>
        <dbReference type="ChEBI" id="CHEBI:43474"/>
        <dbReference type="ChEBI" id="CHEBI:167616"/>
        <dbReference type="ChEBI" id="CHEBI:167618"/>
        <dbReference type="EC" id="3.6.1.74"/>
    </reaction>
    <physiologicalReaction direction="left-to-right" evidence="7">
        <dbReference type="Rhea" id="RHEA:67005"/>
    </physiologicalReaction>
</comment>
<sequence length="413" mass="46824">MEDREIPVEEPRRIEQYDVKPQVNGDHRIPSSSPLQPPKKRIRYTEPPIWAQSVRKRGVFVSKMNGKQPATVYQSQVVSSPLVKAETDGNRQVTPAATRQSTSDVSDEPNPSLLGPWEWSITGHKVSQEMTKLVADFIYMNVLNRGDLGELASRGVEIEIEAKLGQLINKETNERYELPVTSECILADSARVGFRSSMTESQHRSLNDFLNDKVAETHPANPGAKSRVKIDYLHRREIDKFYELPAAMHANLPAAVRKQLNPRHTVKVRVTHDKKTNQILAKIIKARIVDLDIHNPQWPLDCRISINFEMKYDGDIEEIIAAGIGERIPDRSKDRLSYTQSHYQIDLTQVTQVTSVNGVNRVDKEHELEIELKTAAVMEQGRRAASNEPHEYLALVGGLIDNMRVLSRTVPWP</sequence>
<keyword evidence="5 8" id="KW-0378">Hydrolase</keyword>
<keyword evidence="12" id="KW-1185">Reference proteome</keyword>
<comment type="function">
    <text evidence="8">First step of mRNA capping. Converts the 5'-triphosphate end of a nascent mRNA chain into a diphosphate end.</text>
</comment>
<dbReference type="InParanoid" id="A0A2J6SJZ8"/>
<reference evidence="11 12" key="1">
    <citation type="submission" date="2016-04" db="EMBL/GenBank/DDBJ databases">
        <title>A degradative enzymes factory behind the ericoid mycorrhizal symbiosis.</title>
        <authorList>
            <consortium name="DOE Joint Genome Institute"/>
            <person name="Martino E."/>
            <person name="Morin E."/>
            <person name="Grelet G."/>
            <person name="Kuo A."/>
            <person name="Kohler A."/>
            <person name="Daghino S."/>
            <person name="Barry K."/>
            <person name="Choi C."/>
            <person name="Cichocki N."/>
            <person name="Clum A."/>
            <person name="Copeland A."/>
            <person name="Hainaut M."/>
            <person name="Haridas S."/>
            <person name="Labutti K."/>
            <person name="Lindquist E."/>
            <person name="Lipzen A."/>
            <person name="Khouja H.-R."/>
            <person name="Murat C."/>
            <person name="Ohm R."/>
            <person name="Olson A."/>
            <person name="Spatafora J."/>
            <person name="Veneault-Fourrey C."/>
            <person name="Henrissat B."/>
            <person name="Grigoriev I."/>
            <person name="Martin F."/>
            <person name="Perotto S."/>
        </authorList>
    </citation>
    <scope>NUCLEOTIDE SEQUENCE [LARGE SCALE GENOMIC DNA]</scope>
    <source>
        <strain evidence="11 12">E</strain>
    </source>
</reference>
<evidence type="ECO:0000256" key="1">
    <source>
        <dbReference type="ARBA" id="ARBA00001946"/>
    </source>
</evidence>
<dbReference type="RefSeq" id="XP_024728005.1">
    <property type="nucleotide sequence ID" value="XM_024876007.1"/>
</dbReference>
<evidence type="ECO:0000256" key="2">
    <source>
        <dbReference type="ARBA" id="ARBA00004123"/>
    </source>
</evidence>
<dbReference type="GO" id="GO:0004651">
    <property type="term" value="F:polynucleotide 5'-phosphatase activity"/>
    <property type="evidence" value="ECO:0007669"/>
    <property type="project" value="UniProtKB-UniRule"/>
</dbReference>
<comment type="subunit">
    <text evidence="8">Heterodimer. The mRNA-capping enzyme is composed of two separate chains alpha and beta, respectively a mRNA guanylyltransferase and an mRNA 5'-triphosphate monophosphatase.</text>
</comment>
<dbReference type="InterPro" id="IPR040343">
    <property type="entry name" value="Cet1/Ctl1"/>
</dbReference>
<gene>
    <name evidence="11" type="ORF">K444DRAFT_543959</name>
</gene>
<dbReference type="GeneID" id="36584086"/>
<dbReference type="InterPro" id="IPR004206">
    <property type="entry name" value="mRNA_triPase_Cet1"/>
</dbReference>
<name>A0A2J6SJZ8_9HELO</name>
<proteinExistence type="inferred from homology"/>
<evidence type="ECO:0000256" key="7">
    <source>
        <dbReference type="ARBA" id="ARBA00047740"/>
    </source>
</evidence>
<feature type="compositionally biased region" description="Basic and acidic residues" evidence="9">
    <location>
        <begin position="1"/>
        <end position="18"/>
    </location>
</feature>
<dbReference type="GO" id="GO:0006370">
    <property type="term" value="P:7-methylguanosine mRNA capping"/>
    <property type="evidence" value="ECO:0007669"/>
    <property type="project" value="UniProtKB-UniRule"/>
</dbReference>
<keyword evidence="6 8" id="KW-0539">Nucleus</keyword>
<evidence type="ECO:0000256" key="9">
    <source>
        <dbReference type="SAM" id="MobiDB-lite"/>
    </source>
</evidence>
<dbReference type="GO" id="GO:0031533">
    <property type="term" value="C:mRNA capping enzyme complex"/>
    <property type="evidence" value="ECO:0007669"/>
    <property type="project" value="UniProtKB-UniRule"/>
</dbReference>
<keyword evidence="8" id="KW-0506">mRNA capping</keyword>
<accession>A0A2J6SJZ8</accession>
<evidence type="ECO:0000256" key="4">
    <source>
        <dbReference type="ARBA" id="ARBA00022664"/>
    </source>
</evidence>
<comment type="subcellular location">
    <subcellularLocation>
        <location evidence="2 8">Nucleus</location>
    </subcellularLocation>
</comment>
<feature type="region of interest" description="Disordered" evidence="9">
    <location>
        <begin position="1"/>
        <end position="42"/>
    </location>
</feature>
<protein>
    <recommendedName>
        <fullName evidence="8">mRNA-capping enzyme subunit beta</fullName>
        <ecNumber evidence="8">3.6.1.74</ecNumber>
    </recommendedName>
    <alternativeName>
        <fullName evidence="8">mRNA 5'-phosphatase</fullName>
    </alternativeName>
    <alternativeName>
        <fullName evidence="8">mRNA 5'-triphosphate monophosphatase</fullName>
    </alternativeName>
</protein>
<dbReference type="OrthoDB" id="272147at2759"/>
<dbReference type="InterPro" id="IPR037009">
    <property type="entry name" value="mRNA_triPase_Cet1_sf"/>
</dbReference>
<dbReference type="PANTHER" id="PTHR28118">
    <property type="entry name" value="POLYNUCLEOTIDE 5'-TRIPHOSPHATASE-RELATED"/>
    <property type="match status" value="1"/>
</dbReference>
<dbReference type="CDD" id="cd07470">
    <property type="entry name" value="CYTH-like_mRNA_RTPase"/>
    <property type="match status" value="1"/>
</dbReference>
<evidence type="ECO:0000313" key="11">
    <source>
        <dbReference type="EMBL" id="PMD51101.1"/>
    </source>
</evidence>
<dbReference type="EMBL" id="KZ613912">
    <property type="protein sequence ID" value="PMD51101.1"/>
    <property type="molecule type" value="Genomic_DNA"/>
</dbReference>
<dbReference type="STRING" id="1095630.A0A2J6SJZ8"/>
<evidence type="ECO:0000256" key="5">
    <source>
        <dbReference type="ARBA" id="ARBA00022801"/>
    </source>
</evidence>
<dbReference type="GO" id="GO:0140818">
    <property type="term" value="F:mRNA 5'-triphosphate monophosphatase activity"/>
    <property type="evidence" value="ECO:0007669"/>
    <property type="project" value="UniProtKB-EC"/>
</dbReference>
<feature type="region of interest" description="Disordered" evidence="9">
    <location>
        <begin position="84"/>
        <end position="111"/>
    </location>
</feature>
<dbReference type="EC" id="3.6.1.74" evidence="8"/>
<keyword evidence="4 8" id="KW-0507">mRNA processing</keyword>
<evidence type="ECO:0000313" key="12">
    <source>
        <dbReference type="Proteomes" id="UP000235371"/>
    </source>
</evidence>
<dbReference type="Pfam" id="PF02940">
    <property type="entry name" value="mRNA_triPase"/>
    <property type="match status" value="1"/>
</dbReference>
<evidence type="ECO:0000259" key="10">
    <source>
        <dbReference type="Pfam" id="PF02940"/>
    </source>
</evidence>
<comment type="similarity">
    <text evidence="3 8">Belongs to the fungal TPase family.</text>
</comment>
<dbReference type="InterPro" id="IPR033469">
    <property type="entry name" value="CYTH-like_dom_sf"/>
</dbReference>
<evidence type="ECO:0000256" key="6">
    <source>
        <dbReference type="ARBA" id="ARBA00023242"/>
    </source>
</evidence>
<dbReference type="PANTHER" id="PTHR28118:SF1">
    <property type="entry name" value="POLYNUCLEOTIDE 5'-TRIPHOSPHATASE CTL1-RELATED"/>
    <property type="match status" value="1"/>
</dbReference>
<dbReference type="Proteomes" id="UP000235371">
    <property type="component" value="Unassembled WGS sequence"/>
</dbReference>
<dbReference type="Gene3D" id="3.20.100.10">
    <property type="entry name" value="mRNA triphosphatase Cet1-like"/>
    <property type="match status" value="1"/>
</dbReference>